<dbReference type="EMBL" id="UYWW01003176">
    <property type="protein sequence ID" value="VDM12521.1"/>
    <property type="molecule type" value="Genomic_DNA"/>
</dbReference>
<name>A0A3P7DRC1_WUCBA</name>
<dbReference type="AlphaFoldDB" id="A0A3P7DRC1"/>
<dbReference type="Proteomes" id="UP000270924">
    <property type="component" value="Unassembled WGS sequence"/>
</dbReference>
<gene>
    <name evidence="1" type="ORF">WBA_LOCUS5907</name>
</gene>
<dbReference type="InParanoid" id="A0A3P7DRC1"/>
<evidence type="ECO:0000313" key="1">
    <source>
        <dbReference type="EMBL" id="VDM12521.1"/>
    </source>
</evidence>
<organism evidence="1 2">
    <name type="scientific">Wuchereria bancrofti</name>
    <dbReference type="NCBI Taxonomy" id="6293"/>
    <lineage>
        <taxon>Eukaryota</taxon>
        <taxon>Metazoa</taxon>
        <taxon>Ecdysozoa</taxon>
        <taxon>Nematoda</taxon>
        <taxon>Chromadorea</taxon>
        <taxon>Rhabditida</taxon>
        <taxon>Spirurina</taxon>
        <taxon>Spiruromorpha</taxon>
        <taxon>Filarioidea</taxon>
        <taxon>Onchocercidae</taxon>
        <taxon>Wuchereria</taxon>
    </lineage>
</organism>
<reference evidence="1 2" key="1">
    <citation type="submission" date="2018-11" db="EMBL/GenBank/DDBJ databases">
        <authorList>
            <consortium name="Pathogen Informatics"/>
        </authorList>
    </citation>
    <scope>NUCLEOTIDE SEQUENCE [LARGE SCALE GENOMIC DNA]</scope>
</reference>
<sequence>MNHDEQPYMSNTLRCIVMKYLVNFNILHRNYQKRNYQPVNYHLLKKCSERK</sequence>
<accession>A0A3P7DRC1</accession>
<proteinExistence type="predicted"/>
<keyword evidence="2" id="KW-1185">Reference proteome</keyword>
<protein>
    <submittedName>
        <fullName evidence="1">Uncharacterized protein</fullName>
    </submittedName>
</protein>
<evidence type="ECO:0000313" key="2">
    <source>
        <dbReference type="Proteomes" id="UP000270924"/>
    </source>
</evidence>